<proteinExistence type="predicted"/>
<sequence>MVLWHHLPLTTVSWLAAVGRRLGGTAEITTRTPLSGGYASGAVEQATLRVGDRDVLVVLKPSDPVEVAALRAIAVVDGALVPRLLHPDPLVITWVDDGPGDPLRTLAHVHRHWSRNRPRGVPVVDAAWWQALCARTAVSLRGNGYSADRVEAWATDERIGHALAALPKTLCHGDPHRGNLVGDTLIDWGNARVAPAGLDLAVLRAQGSTDLTTYREVLPEGPHAAVEREWAWVHAHVQYLGFAADHLGADRVAEMLDEASGALARLGPLLRS</sequence>
<reference evidence="2 3" key="1">
    <citation type="submission" date="2016-10" db="EMBL/GenBank/DDBJ databases">
        <authorList>
            <person name="de Groot N.N."/>
        </authorList>
    </citation>
    <scope>NUCLEOTIDE SEQUENCE [LARGE SCALE GENOMIC DNA]</scope>
    <source>
        <strain evidence="2 3">CGMCC 4.3143</strain>
    </source>
</reference>
<protein>
    <submittedName>
        <fullName evidence="2">Phosphotransferase enzyme family protein</fullName>
    </submittedName>
</protein>
<evidence type="ECO:0000313" key="3">
    <source>
        <dbReference type="Proteomes" id="UP000198967"/>
    </source>
</evidence>
<gene>
    <name evidence="2" type="ORF">SAMN05216377_10664</name>
</gene>
<dbReference type="GO" id="GO:0016740">
    <property type="term" value="F:transferase activity"/>
    <property type="evidence" value="ECO:0007669"/>
    <property type="project" value="UniProtKB-KW"/>
</dbReference>
<dbReference type="SUPFAM" id="SSF56112">
    <property type="entry name" value="Protein kinase-like (PK-like)"/>
    <property type="match status" value="1"/>
</dbReference>
<dbReference type="STRING" id="366584.SAMN05216377_10664"/>
<dbReference type="AlphaFoldDB" id="A0A1G7MVX1"/>
<dbReference type="OrthoDB" id="3723194at2"/>
<name>A0A1G7MVX1_PSEOR</name>
<organism evidence="2 3">
    <name type="scientific">Pseudonocardia oroxyli</name>
    <dbReference type="NCBI Taxonomy" id="366584"/>
    <lineage>
        <taxon>Bacteria</taxon>
        <taxon>Bacillati</taxon>
        <taxon>Actinomycetota</taxon>
        <taxon>Actinomycetes</taxon>
        <taxon>Pseudonocardiales</taxon>
        <taxon>Pseudonocardiaceae</taxon>
        <taxon>Pseudonocardia</taxon>
    </lineage>
</organism>
<keyword evidence="2" id="KW-0808">Transferase</keyword>
<dbReference type="Gene3D" id="3.90.1200.10">
    <property type="match status" value="1"/>
</dbReference>
<dbReference type="EMBL" id="FNBE01000006">
    <property type="protein sequence ID" value="SDF65985.1"/>
    <property type="molecule type" value="Genomic_DNA"/>
</dbReference>
<dbReference type="Proteomes" id="UP000198967">
    <property type="component" value="Unassembled WGS sequence"/>
</dbReference>
<evidence type="ECO:0000313" key="2">
    <source>
        <dbReference type="EMBL" id="SDF65985.1"/>
    </source>
</evidence>
<feature type="domain" description="Aminoglycoside phosphotransferase" evidence="1">
    <location>
        <begin position="75"/>
        <end position="228"/>
    </location>
</feature>
<keyword evidence="3" id="KW-1185">Reference proteome</keyword>
<dbReference type="Pfam" id="PF01636">
    <property type="entry name" value="APH"/>
    <property type="match status" value="1"/>
</dbReference>
<dbReference type="InterPro" id="IPR011009">
    <property type="entry name" value="Kinase-like_dom_sf"/>
</dbReference>
<evidence type="ECO:0000259" key="1">
    <source>
        <dbReference type="Pfam" id="PF01636"/>
    </source>
</evidence>
<dbReference type="InterPro" id="IPR002575">
    <property type="entry name" value="Aminoglycoside_PTrfase"/>
</dbReference>
<accession>A0A1G7MVX1</accession>